<feature type="transmembrane region" description="Helical" evidence="8">
    <location>
        <begin position="73"/>
        <end position="92"/>
    </location>
</feature>
<proteinExistence type="inferred from homology"/>
<evidence type="ECO:0000256" key="2">
    <source>
        <dbReference type="ARBA" id="ARBA00004728"/>
    </source>
</evidence>
<sequence>MPSFLDNVFGVDPSEVHMHVRRIPLEEIPLSKDDAAAWLMNAFLLKDQLLTDFIVNGHFPQESTENQLSTVKCVANCIIVIVFTGIFTYLTFFSSLWFKVYVGLSLAYLVYATCFNFRPKPVTDSEETIYQRKTM</sequence>
<evidence type="ECO:0000259" key="9">
    <source>
        <dbReference type="Pfam" id="PF16076"/>
    </source>
</evidence>
<keyword evidence="8" id="KW-0812">Transmembrane</keyword>
<dbReference type="InterPro" id="IPR032098">
    <property type="entry name" value="Acyltransf_C"/>
</dbReference>
<comment type="similarity">
    <text evidence="4">Belongs to the 1-acyl-sn-glycerol-3-phosphate acyltransferase family.</text>
</comment>
<name>A0AAW2QE96_SESRA</name>
<comment type="pathway">
    <text evidence="3">Lipid metabolism.</text>
</comment>
<evidence type="ECO:0000256" key="6">
    <source>
        <dbReference type="ARBA" id="ARBA00022679"/>
    </source>
</evidence>
<keyword evidence="8" id="KW-1133">Transmembrane helix</keyword>
<reference evidence="10" key="1">
    <citation type="submission" date="2020-06" db="EMBL/GenBank/DDBJ databases">
        <authorList>
            <person name="Li T."/>
            <person name="Hu X."/>
            <person name="Zhang T."/>
            <person name="Song X."/>
            <person name="Zhang H."/>
            <person name="Dai N."/>
            <person name="Sheng W."/>
            <person name="Hou X."/>
            <person name="Wei L."/>
        </authorList>
    </citation>
    <scope>NUCLEOTIDE SEQUENCE</scope>
    <source>
        <strain evidence="10">G02</strain>
        <tissue evidence="10">Leaf</tissue>
    </source>
</reference>
<evidence type="ECO:0000256" key="3">
    <source>
        <dbReference type="ARBA" id="ARBA00005189"/>
    </source>
</evidence>
<feature type="domain" description="Acyltransferase C-terminal" evidence="9">
    <location>
        <begin position="10"/>
        <end position="78"/>
    </location>
</feature>
<evidence type="ECO:0000256" key="8">
    <source>
        <dbReference type="SAM" id="Phobius"/>
    </source>
</evidence>
<feature type="transmembrane region" description="Helical" evidence="8">
    <location>
        <begin position="98"/>
        <end position="117"/>
    </location>
</feature>
<dbReference type="GO" id="GO:0003841">
    <property type="term" value="F:1-acylglycerol-3-phosphate O-acyltransferase activity"/>
    <property type="evidence" value="ECO:0007669"/>
    <property type="project" value="UniProtKB-EC"/>
</dbReference>
<protein>
    <recommendedName>
        <fullName evidence="5">1-acylglycerol-3-phosphate O-acyltransferase</fullName>
        <ecNumber evidence="5">2.3.1.51</ecNumber>
    </recommendedName>
</protein>
<dbReference type="EMBL" id="JACGWJ010000015">
    <property type="protein sequence ID" value="KAL0366138.1"/>
    <property type="molecule type" value="Genomic_DNA"/>
</dbReference>
<keyword evidence="8" id="KW-0472">Membrane</keyword>
<dbReference type="PANTHER" id="PTHR10983:SF16">
    <property type="entry name" value="LYSOCARDIOLIPIN ACYLTRANSFERASE 1"/>
    <property type="match status" value="1"/>
</dbReference>
<evidence type="ECO:0000256" key="5">
    <source>
        <dbReference type="ARBA" id="ARBA00013211"/>
    </source>
</evidence>
<comment type="caution">
    <text evidence="10">The sequence shown here is derived from an EMBL/GenBank/DDBJ whole genome shotgun (WGS) entry which is preliminary data.</text>
</comment>
<evidence type="ECO:0000256" key="1">
    <source>
        <dbReference type="ARBA" id="ARBA00001141"/>
    </source>
</evidence>
<organism evidence="10">
    <name type="scientific">Sesamum radiatum</name>
    <name type="common">Black benniseed</name>
    <dbReference type="NCBI Taxonomy" id="300843"/>
    <lineage>
        <taxon>Eukaryota</taxon>
        <taxon>Viridiplantae</taxon>
        <taxon>Streptophyta</taxon>
        <taxon>Embryophyta</taxon>
        <taxon>Tracheophyta</taxon>
        <taxon>Spermatophyta</taxon>
        <taxon>Magnoliopsida</taxon>
        <taxon>eudicotyledons</taxon>
        <taxon>Gunneridae</taxon>
        <taxon>Pentapetalae</taxon>
        <taxon>asterids</taxon>
        <taxon>lamiids</taxon>
        <taxon>Lamiales</taxon>
        <taxon>Pedaliaceae</taxon>
        <taxon>Sesamum</taxon>
    </lineage>
</organism>
<evidence type="ECO:0000256" key="7">
    <source>
        <dbReference type="ARBA" id="ARBA00023315"/>
    </source>
</evidence>
<evidence type="ECO:0000256" key="4">
    <source>
        <dbReference type="ARBA" id="ARBA00008655"/>
    </source>
</evidence>
<dbReference type="Pfam" id="PF16076">
    <property type="entry name" value="Acyltransf_C"/>
    <property type="match status" value="1"/>
</dbReference>
<gene>
    <name evidence="10" type="ORF">Sradi_3503900</name>
</gene>
<comment type="pathway">
    <text evidence="2">Phospholipid metabolism; CDP-diacylglycerol biosynthesis; CDP-diacylglycerol from sn-glycerol 3-phosphate: step 2/3.</text>
</comment>
<dbReference type="AlphaFoldDB" id="A0AAW2QE96"/>
<keyword evidence="6" id="KW-0808">Transferase</keyword>
<dbReference type="GO" id="GO:0012505">
    <property type="term" value="C:endomembrane system"/>
    <property type="evidence" value="ECO:0007669"/>
    <property type="project" value="TreeGrafter"/>
</dbReference>
<comment type="catalytic activity">
    <reaction evidence="1">
        <text>a 1-acyl-sn-glycero-3-phosphate + an acyl-CoA = a 1,2-diacyl-sn-glycero-3-phosphate + CoA</text>
        <dbReference type="Rhea" id="RHEA:19709"/>
        <dbReference type="ChEBI" id="CHEBI:57287"/>
        <dbReference type="ChEBI" id="CHEBI:57970"/>
        <dbReference type="ChEBI" id="CHEBI:58342"/>
        <dbReference type="ChEBI" id="CHEBI:58608"/>
        <dbReference type="EC" id="2.3.1.51"/>
    </reaction>
</comment>
<dbReference type="EC" id="2.3.1.51" evidence="5"/>
<keyword evidence="7 10" id="KW-0012">Acyltransferase</keyword>
<reference evidence="10" key="2">
    <citation type="journal article" date="2024" name="Plant">
        <title>Genomic evolution and insights into agronomic trait innovations of Sesamum species.</title>
        <authorList>
            <person name="Miao H."/>
            <person name="Wang L."/>
            <person name="Qu L."/>
            <person name="Liu H."/>
            <person name="Sun Y."/>
            <person name="Le M."/>
            <person name="Wang Q."/>
            <person name="Wei S."/>
            <person name="Zheng Y."/>
            <person name="Lin W."/>
            <person name="Duan Y."/>
            <person name="Cao H."/>
            <person name="Xiong S."/>
            <person name="Wang X."/>
            <person name="Wei L."/>
            <person name="Li C."/>
            <person name="Ma Q."/>
            <person name="Ju M."/>
            <person name="Zhao R."/>
            <person name="Li G."/>
            <person name="Mu C."/>
            <person name="Tian Q."/>
            <person name="Mei H."/>
            <person name="Zhang T."/>
            <person name="Gao T."/>
            <person name="Zhang H."/>
        </authorList>
    </citation>
    <scope>NUCLEOTIDE SEQUENCE</scope>
    <source>
        <strain evidence="10">G02</strain>
    </source>
</reference>
<dbReference type="PANTHER" id="PTHR10983">
    <property type="entry name" value="1-ACYLGLYCEROL-3-PHOSPHATE ACYLTRANSFERASE-RELATED"/>
    <property type="match status" value="1"/>
</dbReference>
<evidence type="ECO:0000313" key="10">
    <source>
        <dbReference type="EMBL" id="KAL0366138.1"/>
    </source>
</evidence>
<accession>A0AAW2QE96</accession>